<keyword evidence="11" id="KW-0175">Coiled coil</keyword>
<dbReference type="NCBIfam" id="TIGR02692">
    <property type="entry name" value="tRNA_CCA_actino"/>
    <property type="match status" value="1"/>
</dbReference>
<dbReference type="SUPFAM" id="SSF81301">
    <property type="entry name" value="Nucleotidyltransferase"/>
    <property type="match status" value="1"/>
</dbReference>
<keyword evidence="5" id="KW-0479">Metal-binding</keyword>
<feature type="domain" description="HD/PDEase" evidence="12">
    <location>
        <begin position="278"/>
        <end position="439"/>
    </location>
</feature>
<evidence type="ECO:0000256" key="11">
    <source>
        <dbReference type="SAM" id="Coils"/>
    </source>
</evidence>
<proteinExistence type="predicted"/>
<organism evidence="13 14">
    <name type="scientific">Sediminihabitans luteus</name>
    <dbReference type="NCBI Taxonomy" id="1138585"/>
    <lineage>
        <taxon>Bacteria</taxon>
        <taxon>Bacillati</taxon>
        <taxon>Actinomycetota</taxon>
        <taxon>Actinomycetes</taxon>
        <taxon>Micrococcales</taxon>
        <taxon>Cellulomonadaceae</taxon>
        <taxon>Sediminihabitans</taxon>
    </lineage>
</organism>
<evidence type="ECO:0000256" key="3">
    <source>
        <dbReference type="ARBA" id="ARBA00022694"/>
    </source>
</evidence>
<comment type="caution">
    <text evidence="13">The sequence shown here is derived from an EMBL/GenBank/DDBJ whole genome shotgun (WGS) entry which is preliminary data.</text>
</comment>
<evidence type="ECO:0000256" key="1">
    <source>
        <dbReference type="ARBA" id="ARBA00001946"/>
    </source>
</evidence>
<dbReference type="GO" id="GO:0042245">
    <property type="term" value="P:RNA repair"/>
    <property type="evidence" value="ECO:0007669"/>
    <property type="project" value="UniProtKB-KW"/>
</dbReference>
<accession>A0A2M9D1A5</accession>
<keyword evidence="10" id="KW-0694">RNA-binding</keyword>
<dbReference type="InterPro" id="IPR014065">
    <property type="entry name" value="tRNA_adenylyltransferase"/>
</dbReference>
<keyword evidence="14" id="KW-1185">Reference proteome</keyword>
<dbReference type="InterPro" id="IPR002646">
    <property type="entry name" value="PolA_pol_head_dom"/>
</dbReference>
<dbReference type="Pfam" id="PF12627">
    <property type="entry name" value="PolyA_pol_RNAbd"/>
    <property type="match status" value="1"/>
</dbReference>
<dbReference type="FunFam" id="1.10.3090.10:FF:000002">
    <property type="entry name" value="CCA tRNA nucleotidyltransferase"/>
    <property type="match status" value="1"/>
</dbReference>
<dbReference type="Gene3D" id="3.30.460.10">
    <property type="entry name" value="Beta Polymerase, domain 2"/>
    <property type="match status" value="1"/>
</dbReference>
<dbReference type="GO" id="GO:0008033">
    <property type="term" value="P:tRNA processing"/>
    <property type="evidence" value="ECO:0007669"/>
    <property type="project" value="UniProtKB-KW"/>
</dbReference>
<evidence type="ECO:0000256" key="8">
    <source>
        <dbReference type="ARBA" id="ARBA00022840"/>
    </source>
</evidence>
<evidence type="ECO:0000256" key="6">
    <source>
        <dbReference type="ARBA" id="ARBA00022741"/>
    </source>
</evidence>
<keyword evidence="3" id="KW-0819">tRNA processing</keyword>
<dbReference type="SUPFAM" id="SSF81891">
    <property type="entry name" value="Poly A polymerase C-terminal region-like"/>
    <property type="match status" value="1"/>
</dbReference>
<dbReference type="InterPro" id="IPR043519">
    <property type="entry name" value="NT_sf"/>
</dbReference>
<evidence type="ECO:0000259" key="12">
    <source>
        <dbReference type="SMART" id="SM00471"/>
    </source>
</evidence>
<dbReference type="PANTHER" id="PTHR47545">
    <property type="entry name" value="MULTIFUNCTIONAL CCA PROTEIN"/>
    <property type="match status" value="1"/>
</dbReference>
<dbReference type="InterPro" id="IPR050124">
    <property type="entry name" value="tRNA_CCA-adding_enzyme"/>
</dbReference>
<evidence type="ECO:0000256" key="9">
    <source>
        <dbReference type="ARBA" id="ARBA00022842"/>
    </source>
</evidence>
<keyword evidence="4" id="KW-0548">Nucleotidyltransferase</keyword>
<dbReference type="RefSeq" id="WP_100422271.1">
    <property type="nucleotide sequence ID" value="NZ_BOOX01000024.1"/>
</dbReference>
<dbReference type="CDD" id="cd05398">
    <property type="entry name" value="NT_ClassII-CCAase"/>
    <property type="match status" value="1"/>
</dbReference>
<evidence type="ECO:0000256" key="4">
    <source>
        <dbReference type="ARBA" id="ARBA00022695"/>
    </source>
</evidence>
<dbReference type="GO" id="GO:0003723">
    <property type="term" value="F:RNA binding"/>
    <property type="evidence" value="ECO:0007669"/>
    <property type="project" value="UniProtKB-KW"/>
</dbReference>
<evidence type="ECO:0000313" key="14">
    <source>
        <dbReference type="Proteomes" id="UP000231693"/>
    </source>
</evidence>
<gene>
    <name evidence="13" type="ORF">CLV28_1214</name>
</gene>
<dbReference type="GO" id="GO:0005524">
    <property type="term" value="F:ATP binding"/>
    <property type="evidence" value="ECO:0007669"/>
    <property type="project" value="UniProtKB-KW"/>
</dbReference>
<dbReference type="SMART" id="SM00471">
    <property type="entry name" value="HDc"/>
    <property type="match status" value="1"/>
</dbReference>
<evidence type="ECO:0000256" key="5">
    <source>
        <dbReference type="ARBA" id="ARBA00022723"/>
    </source>
</evidence>
<keyword evidence="6" id="KW-0547">Nucleotide-binding</keyword>
<evidence type="ECO:0000313" key="13">
    <source>
        <dbReference type="EMBL" id="PJJ77984.1"/>
    </source>
</evidence>
<evidence type="ECO:0000256" key="2">
    <source>
        <dbReference type="ARBA" id="ARBA00022679"/>
    </source>
</evidence>
<protein>
    <submittedName>
        <fullName evidence="13">Poly(A) polymerase</fullName>
    </submittedName>
</protein>
<dbReference type="CDD" id="cd00077">
    <property type="entry name" value="HDc"/>
    <property type="match status" value="1"/>
</dbReference>
<dbReference type="AlphaFoldDB" id="A0A2M9D1A5"/>
<dbReference type="EMBL" id="PGFE01000001">
    <property type="protein sequence ID" value="PJJ77984.1"/>
    <property type="molecule type" value="Genomic_DNA"/>
</dbReference>
<dbReference type="Pfam" id="PF01966">
    <property type="entry name" value="HD"/>
    <property type="match status" value="1"/>
</dbReference>
<dbReference type="InterPro" id="IPR006675">
    <property type="entry name" value="HDIG_dom"/>
</dbReference>
<dbReference type="GO" id="GO:0046872">
    <property type="term" value="F:metal ion binding"/>
    <property type="evidence" value="ECO:0007669"/>
    <property type="project" value="UniProtKB-KW"/>
</dbReference>
<dbReference type="NCBIfam" id="TIGR00277">
    <property type="entry name" value="HDIG"/>
    <property type="match status" value="1"/>
</dbReference>
<reference evidence="13 14" key="1">
    <citation type="submission" date="2017-11" db="EMBL/GenBank/DDBJ databases">
        <title>Genomic Encyclopedia of Archaeal and Bacterial Type Strains, Phase II (KMG-II): From Individual Species to Whole Genera.</title>
        <authorList>
            <person name="Goeker M."/>
        </authorList>
    </citation>
    <scope>NUCLEOTIDE SEQUENCE [LARGE SCALE GENOMIC DNA]</scope>
    <source>
        <strain evidence="13 14">DSM 25478</strain>
    </source>
</reference>
<comment type="cofactor">
    <cofactor evidence="1">
        <name>Mg(2+)</name>
        <dbReference type="ChEBI" id="CHEBI:18420"/>
    </cofactor>
</comment>
<evidence type="ECO:0000256" key="10">
    <source>
        <dbReference type="ARBA" id="ARBA00022884"/>
    </source>
</evidence>
<dbReference type="Proteomes" id="UP000231693">
    <property type="component" value="Unassembled WGS sequence"/>
</dbReference>
<dbReference type="InterPro" id="IPR032828">
    <property type="entry name" value="PolyA_RNA-bd"/>
</dbReference>
<keyword evidence="7" id="KW-0692">RNA repair</keyword>
<dbReference type="Pfam" id="PF01743">
    <property type="entry name" value="PolyA_pol"/>
    <property type="match status" value="1"/>
</dbReference>
<feature type="coiled-coil region" evidence="11">
    <location>
        <begin position="417"/>
        <end position="444"/>
    </location>
</feature>
<keyword evidence="8" id="KW-0067">ATP-binding</keyword>
<evidence type="ECO:0000256" key="7">
    <source>
        <dbReference type="ARBA" id="ARBA00022800"/>
    </source>
</evidence>
<dbReference type="InterPro" id="IPR006674">
    <property type="entry name" value="HD_domain"/>
</dbReference>
<dbReference type="GO" id="GO:0016779">
    <property type="term" value="F:nucleotidyltransferase activity"/>
    <property type="evidence" value="ECO:0007669"/>
    <property type="project" value="UniProtKB-KW"/>
</dbReference>
<keyword evidence="9" id="KW-0460">Magnesium</keyword>
<dbReference type="Gene3D" id="1.10.3090.10">
    <property type="entry name" value="cca-adding enzyme, domain 2"/>
    <property type="match status" value="1"/>
</dbReference>
<dbReference type="PANTHER" id="PTHR47545:SF1">
    <property type="entry name" value="MULTIFUNCTIONAL CCA PROTEIN"/>
    <property type="match status" value="1"/>
</dbReference>
<sequence length="500" mass="54499">MSTPASRPSTPAELELQRRALGALAELAPTAVELGTTFRAAGHELALVGGPVRDAFLGRASEDLDFTTSASPDETLALLAAWGDAHWDIGKEFGTIGAKRYARGRAGDPASGEVVVEVTTYRTDEYDPASRKPLVAFGDTLEGDLSRRDFTVNAMAVRVPEMTFVDPHGGLADLAEGVLRTPIAPERSFDDDPLRMMRAARFAAQLGFHVEPGTLAAVVAMASRIEIVSAERVQVELSKLLCAAEPRKGLEVLVDTGLADHVLPELPALQLEIDEHHRHKDVYDHSLIVLDQAIAQETGPDGVVPGPDLVLRLASLLHDIGKPATRRFEDGGGVSFHHHEMVGAKLVAKRLRALKYEKAVVKDVARLVELHLRFHGYGEGSWTDSAVRRYVTDAGPLLERLHRLTRADCTTRNRRKAARLSAAYDDLEARIAALAEQEELAAIRPDLDGEQIMQILGISPSREVGAAYKHLLELRMERGPLGEETARAELLAWWAARQDG</sequence>
<name>A0A2M9D1A5_9CELL</name>
<dbReference type="OrthoDB" id="9805698at2"/>
<dbReference type="InterPro" id="IPR003607">
    <property type="entry name" value="HD/PDEase_dom"/>
</dbReference>
<keyword evidence="2" id="KW-0808">Transferase</keyword>